<proteinExistence type="predicted"/>
<protein>
    <submittedName>
        <fullName evidence="4">Phage baseplate assembly protein</fullName>
    </submittedName>
</protein>
<feature type="region of interest" description="Disordered" evidence="1">
    <location>
        <begin position="18"/>
        <end position="38"/>
    </location>
</feature>
<feature type="domain" description="Phage spike trimer" evidence="3">
    <location>
        <begin position="186"/>
        <end position="226"/>
    </location>
</feature>
<evidence type="ECO:0000259" key="3">
    <source>
        <dbReference type="Pfam" id="PF18715"/>
    </source>
</evidence>
<sequence length="269" mass="27999">MRTGAAIVDARLDAGIRRALSPPRRHRPSLAPRAPRRHHGCMDANEIQRQARNAVRKGTILAVDHAAALCRVSVGDADSDGSGLQTNWIPWVAGTAGATRDWLPPTPGEQVVLLCPMGDPAQGVALRGVYSNAAPAPASSPDTHARVYPDGARITYDHAAHALTVELPAGATVRVVAPGSVVVQTRDATVQAERITLDAPQTTCTGAMTVKGPFAFEAGMTGTGGAGGGATMQIDGAATFTREVTSRGISLPHHTHREQGDGQLVSEPQ</sequence>
<gene>
    <name evidence="4" type="ORF">BCAL0101</name>
</gene>
<feature type="compositionally biased region" description="Basic residues" evidence="1">
    <location>
        <begin position="23"/>
        <end position="38"/>
    </location>
</feature>
<accession>B4EF38</accession>
<keyword evidence="5" id="KW-1185">Reference proteome</keyword>
<dbReference type="InterPro" id="IPR040629">
    <property type="entry name" value="Phage_spike"/>
</dbReference>
<name>B4EF38_BURCJ</name>
<dbReference type="NCBIfam" id="TIGR01644">
    <property type="entry name" value="phage_P2_V"/>
    <property type="match status" value="1"/>
</dbReference>
<dbReference type="AlphaFoldDB" id="B4EF38"/>
<dbReference type="InterPro" id="IPR037026">
    <property type="entry name" value="Vgr_OB-fold_dom_sf"/>
</dbReference>
<feature type="region of interest" description="Disordered" evidence="1">
    <location>
        <begin position="249"/>
        <end position="269"/>
    </location>
</feature>
<evidence type="ECO:0000256" key="1">
    <source>
        <dbReference type="SAM" id="MobiDB-lite"/>
    </source>
</evidence>
<dbReference type="Pfam" id="PF18715">
    <property type="entry name" value="Phage_spike"/>
    <property type="match status" value="1"/>
</dbReference>
<dbReference type="Proteomes" id="UP000001035">
    <property type="component" value="Chromosome 1"/>
</dbReference>
<dbReference type="Gene3D" id="2.40.50.230">
    <property type="entry name" value="Gp5 N-terminal domain"/>
    <property type="match status" value="1"/>
</dbReference>
<dbReference type="InterPro" id="IPR013046">
    <property type="entry name" value="GpV/Gp45"/>
</dbReference>
<evidence type="ECO:0000313" key="4">
    <source>
        <dbReference type="EMBL" id="CAR50409.1"/>
    </source>
</evidence>
<dbReference type="eggNOG" id="COG4540">
    <property type="taxonomic scope" value="Bacteria"/>
</dbReference>
<dbReference type="EMBL" id="AM747720">
    <property type="protein sequence ID" value="CAR50409.1"/>
    <property type="molecule type" value="Genomic_DNA"/>
</dbReference>
<dbReference type="KEGG" id="bcj:BCAL0101"/>
<dbReference type="Gene3D" id="6.20.150.10">
    <property type="match status" value="1"/>
</dbReference>
<evidence type="ECO:0000259" key="2">
    <source>
        <dbReference type="Pfam" id="PF04717"/>
    </source>
</evidence>
<organism evidence="4 5">
    <name type="scientific">Burkholderia cenocepacia (strain ATCC BAA-245 / DSM 16553 / LMG 16656 / NCTC 13227 / J2315 / CF5610)</name>
    <name type="common">Burkholderia cepacia (strain J2315)</name>
    <dbReference type="NCBI Taxonomy" id="216591"/>
    <lineage>
        <taxon>Bacteria</taxon>
        <taxon>Pseudomonadati</taxon>
        <taxon>Pseudomonadota</taxon>
        <taxon>Betaproteobacteria</taxon>
        <taxon>Burkholderiales</taxon>
        <taxon>Burkholderiaceae</taxon>
        <taxon>Burkholderia</taxon>
        <taxon>Burkholderia cepacia complex</taxon>
    </lineage>
</organism>
<dbReference type="Pfam" id="PF04717">
    <property type="entry name" value="Phage_base_V"/>
    <property type="match status" value="1"/>
</dbReference>
<evidence type="ECO:0000313" key="5">
    <source>
        <dbReference type="Proteomes" id="UP000001035"/>
    </source>
</evidence>
<feature type="domain" description="Gp5/Type VI secretion system Vgr protein OB-fold" evidence="2">
    <location>
        <begin position="56"/>
        <end position="130"/>
    </location>
</feature>
<dbReference type="InterPro" id="IPR006531">
    <property type="entry name" value="Gp5/Vgr_OB"/>
</dbReference>
<reference evidence="4 5" key="1">
    <citation type="journal article" date="2009" name="J. Bacteriol.">
        <title>The genome of Burkholderia cenocepacia J2315, an epidemic pathogen of cystic fibrosis patients.</title>
        <authorList>
            <person name="Holden M.T."/>
            <person name="Seth-Smith H.M."/>
            <person name="Crossman L.C."/>
            <person name="Sebaihia M."/>
            <person name="Bentley S.D."/>
            <person name="Cerdeno-Tarraga A.M."/>
            <person name="Thomson N.R."/>
            <person name="Bason N."/>
            <person name="Quail M.A."/>
            <person name="Sharp S."/>
            <person name="Cherevach I."/>
            <person name="Churcher C."/>
            <person name="Goodhead I."/>
            <person name="Hauser H."/>
            <person name="Holroyd N."/>
            <person name="Mungall K."/>
            <person name="Scott P."/>
            <person name="Walker D."/>
            <person name="White B."/>
            <person name="Rose H."/>
            <person name="Iversen P."/>
            <person name="Mil-Homens D."/>
            <person name="Rocha E.P."/>
            <person name="Fialho A.M."/>
            <person name="Baldwin A."/>
            <person name="Dowson C."/>
            <person name="Barrell B.G."/>
            <person name="Govan J.R."/>
            <person name="Vandamme P."/>
            <person name="Hart C.A."/>
            <person name="Mahenthiralingam E."/>
            <person name="Parkhill J."/>
        </authorList>
    </citation>
    <scope>NUCLEOTIDE SEQUENCE [LARGE SCALE GENOMIC DNA]</scope>
    <source>
        <strain evidence="5">ATCC BAA-245 / DSM 16553 / LMG 16656 / NCTC 13227 / J2315 / CF5610</strain>
    </source>
</reference>
<dbReference type="HOGENOM" id="CLU_088884_2_0_4"/>